<proteinExistence type="predicted"/>
<accession>A0AAV1IYG4</accession>
<protein>
    <submittedName>
        <fullName evidence="2">Uncharacterized protein</fullName>
    </submittedName>
</protein>
<dbReference type="EMBL" id="CAVLEF010000003">
    <property type="protein sequence ID" value="CAK1542168.1"/>
    <property type="molecule type" value="Genomic_DNA"/>
</dbReference>
<feature type="compositionally biased region" description="Polar residues" evidence="1">
    <location>
        <begin position="34"/>
        <end position="44"/>
    </location>
</feature>
<comment type="caution">
    <text evidence="2">The sequence shown here is derived from an EMBL/GenBank/DDBJ whole genome shotgun (WGS) entry which is preliminary data.</text>
</comment>
<evidence type="ECO:0000313" key="3">
    <source>
        <dbReference type="Proteomes" id="UP001497472"/>
    </source>
</evidence>
<feature type="compositionally biased region" description="Basic and acidic residues" evidence="1">
    <location>
        <begin position="8"/>
        <end position="33"/>
    </location>
</feature>
<keyword evidence="3" id="KW-1185">Reference proteome</keyword>
<feature type="compositionally biased region" description="Basic residues" evidence="1">
    <location>
        <begin position="87"/>
        <end position="109"/>
    </location>
</feature>
<sequence length="143" mass="16469">MGSQEDPCCSKEVDNGEDPDDKKDEESREEDQRTSGTYISNYSADSRLHMASTGIEKPKLGLGKPEGKFDDKKRRKRRIGRVEKQRKPSTRRQLNRRAPKRKPRARGNKKRDLSISTMYSRLSSSGILTPACERCGHRCCRRR</sequence>
<evidence type="ECO:0000313" key="2">
    <source>
        <dbReference type="EMBL" id="CAK1542168.1"/>
    </source>
</evidence>
<evidence type="ECO:0000256" key="1">
    <source>
        <dbReference type="SAM" id="MobiDB-lite"/>
    </source>
</evidence>
<reference evidence="2 3" key="1">
    <citation type="submission" date="2023-11" db="EMBL/GenBank/DDBJ databases">
        <authorList>
            <person name="Okamura Y."/>
        </authorList>
    </citation>
    <scope>NUCLEOTIDE SEQUENCE [LARGE SCALE GENOMIC DNA]</scope>
</reference>
<feature type="region of interest" description="Disordered" evidence="1">
    <location>
        <begin position="1"/>
        <end position="119"/>
    </location>
</feature>
<dbReference type="Proteomes" id="UP001497472">
    <property type="component" value="Unassembled WGS sequence"/>
</dbReference>
<organism evidence="2 3">
    <name type="scientific">Leptosia nina</name>
    <dbReference type="NCBI Taxonomy" id="320188"/>
    <lineage>
        <taxon>Eukaryota</taxon>
        <taxon>Metazoa</taxon>
        <taxon>Ecdysozoa</taxon>
        <taxon>Arthropoda</taxon>
        <taxon>Hexapoda</taxon>
        <taxon>Insecta</taxon>
        <taxon>Pterygota</taxon>
        <taxon>Neoptera</taxon>
        <taxon>Endopterygota</taxon>
        <taxon>Lepidoptera</taxon>
        <taxon>Glossata</taxon>
        <taxon>Ditrysia</taxon>
        <taxon>Papilionoidea</taxon>
        <taxon>Pieridae</taxon>
        <taxon>Pierinae</taxon>
        <taxon>Leptosia</taxon>
    </lineage>
</organism>
<gene>
    <name evidence="2" type="ORF">LNINA_LOCUS2086</name>
</gene>
<dbReference type="AlphaFoldDB" id="A0AAV1IYG4"/>
<name>A0AAV1IYG4_9NEOP</name>